<proteinExistence type="predicted"/>
<dbReference type="EMBL" id="CP045893">
    <property type="protein sequence ID" value="QQP53486.1"/>
    <property type="molecule type" value="Genomic_DNA"/>
</dbReference>
<dbReference type="AlphaFoldDB" id="A0A7T8KCR9"/>
<sequence length="50" mass="5472">MVRGDGRVPLYAIWSRGRCYLHFSGDRSNCDGFYGSTGCPRKGTQGSLDA</sequence>
<accession>A0A7T8KCR9</accession>
<gene>
    <name evidence="1" type="ORF">FKW44_005988</name>
</gene>
<organism evidence="1 2">
    <name type="scientific">Caligus rogercresseyi</name>
    <name type="common">Sea louse</name>
    <dbReference type="NCBI Taxonomy" id="217165"/>
    <lineage>
        <taxon>Eukaryota</taxon>
        <taxon>Metazoa</taxon>
        <taxon>Ecdysozoa</taxon>
        <taxon>Arthropoda</taxon>
        <taxon>Crustacea</taxon>
        <taxon>Multicrustacea</taxon>
        <taxon>Hexanauplia</taxon>
        <taxon>Copepoda</taxon>
        <taxon>Siphonostomatoida</taxon>
        <taxon>Caligidae</taxon>
        <taxon>Caligus</taxon>
    </lineage>
</organism>
<dbReference type="Proteomes" id="UP000595437">
    <property type="component" value="Chromosome 4"/>
</dbReference>
<reference evidence="2" key="1">
    <citation type="submission" date="2021-01" db="EMBL/GenBank/DDBJ databases">
        <title>Caligus Genome Assembly.</title>
        <authorList>
            <person name="Gallardo-Escarate C."/>
        </authorList>
    </citation>
    <scope>NUCLEOTIDE SEQUENCE [LARGE SCALE GENOMIC DNA]</scope>
</reference>
<evidence type="ECO:0000313" key="1">
    <source>
        <dbReference type="EMBL" id="QQP53486.1"/>
    </source>
</evidence>
<keyword evidence="2" id="KW-1185">Reference proteome</keyword>
<name>A0A7T8KCR9_CALRO</name>
<evidence type="ECO:0000313" key="2">
    <source>
        <dbReference type="Proteomes" id="UP000595437"/>
    </source>
</evidence>
<protein>
    <submittedName>
        <fullName evidence="1">Fbox/WD repeatcontaining protein sel10like</fullName>
    </submittedName>
</protein>